<evidence type="ECO:0000256" key="7">
    <source>
        <dbReference type="ARBA" id="ARBA00023065"/>
    </source>
</evidence>
<evidence type="ECO:0000256" key="12">
    <source>
        <dbReference type="ARBA" id="ARBA00023303"/>
    </source>
</evidence>
<reference evidence="17" key="1">
    <citation type="submission" date="2018-02" db="EMBL/GenBank/DDBJ databases">
        <authorList>
            <person name="Cohen D.B."/>
            <person name="Kent A.D."/>
        </authorList>
    </citation>
    <scope>NUCLEOTIDE SEQUENCE</scope>
</reference>
<dbReference type="CDD" id="cd19990">
    <property type="entry name" value="PBP1_GABAb_receptor_plant"/>
    <property type="match status" value="1"/>
</dbReference>
<organism evidence="17">
    <name type="scientific">Fagus sylvatica</name>
    <name type="common">Beechnut</name>
    <dbReference type="NCBI Taxonomy" id="28930"/>
    <lineage>
        <taxon>Eukaryota</taxon>
        <taxon>Viridiplantae</taxon>
        <taxon>Streptophyta</taxon>
        <taxon>Embryophyta</taxon>
        <taxon>Tracheophyta</taxon>
        <taxon>Spermatophyta</taxon>
        <taxon>Magnoliopsida</taxon>
        <taxon>eudicotyledons</taxon>
        <taxon>Gunneridae</taxon>
        <taxon>Pentapetalae</taxon>
        <taxon>rosids</taxon>
        <taxon>fabids</taxon>
        <taxon>Fagales</taxon>
        <taxon>Fagaceae</taxon>
        <taxon>Fagus</taxon>
    </lineage>
</organism>
<keyword evidence="3" id="KW-0813">Transport</keyword>
<feature type="region of interest" description="Disordered" evidence="13">
    <location>
        <begin position="249"/>
        <end position="285"/>
    </location>
</feature>
<evidence type="ECO:0000256" key="5">
    <source>
        <dbReference type="ARBA" id="ARBA00022729"/>
    </source>
</evidence>
<keyword evidence="11" id="KW-1071">Ligand-gated ion channel</keyword>
<dbReference type="EMBL" id="OIVN01006291">
    <property type="protein sequence ID" value="SPD29875.1"/>
    <property type="molecule type" value="Genomic_DNA"/>
</dbReference>
<gene>
    <name evidence="17" type="ORF">FSB_LOCUS57757</name>
</gene>
<dbReference type="Pfam" id="PF13966">
    <property type="entry name" value="zf-RVT"/>
    <property type="match status" value="1"/>
</dbReference>
<dbReference type="Gene3D" id="3.40.50.2300">
    <property type="match status" value="1"/>
</dbReference>
<keyword evidence="7" id="KW-0406">Ion transport</keyword>
<keyword evidence="12" id="KW-0407">Ion channel</keyword>
<dbReference type="GO" id="GO:0015276">
    <property type="term" value="F:ligand-gated monoatomic ion channel activity"/>
    <property type="evidence" value="ECO:0007669"/>
    <property type="project" value="InterPro"/>
</dbReference>
<feature type="chain" id="PRO_5014725005" description="Ionotropic glutamate receptor C-terminal domain-containing protein" evidence="15">
    <location>
        <begin position="30"/>
        <end position="1707"/>
    </location>
</feature>
<feature type="transmembrane region" description="Helical" evidence="14">
    <location>
        <begin position="1366"/>
        <end position="1386"/>
    </location>
</feature>
<feature type="transmembrane region" description="Helical" evidence="14">
    <location>
        <begin position="1428"/>
        <end position="1446"/>
    </location>
</feature>
<evidence type="ECO:0000259" key="16">
    <source>
        <dbReference type="SMART" id="SM00079"/>
    </source>
</evidence>
<dbReference type="InterPro" id="IPR001828">
    <property type="entry name" value="ANF_lig-bd_rcpt"/>
</dbReference>
<evidence type="ECO:0000256" key="1">
    <source>
        <dbReference type="ARBA" id="ARBA00004141"/>
    </source>
</evidence>
<evidence type="ECO:0000256" key="4">
    <source>
        <dbReference type="ARBA" id="ARBA00022692"/>
    </source>
</evidence>
<dbReference type="InterPro" id="IPR044440">
    <property type="entry name" value="GABAb_receptor_plant_PBP1"/>
</dbReference>
<dbReference type="InterPro" id="IPR025836">
    <property type="entry name" value="Zn_knuckle_CX2CX4HX4C"/>
</dbReference>
<dbReference type="CDD" id="cd13686">
    <property type="entry name" value="GluR_Plant"/>
    <property type="match status" value="1"/>
</dbReference>
<protein>
    <recommendedName>
        <fullName evidence="16">Ionotropic glutamate receptor C-terminal domain-containing protein</fullName>
    </recommendedName>
</protein>
<evidence type="ECO:0000256" key="10">
    <source>
        <dbReference type="ARBA" id="ARBA00023180"/>
    </source>
</evidence>
<proteinExistence type="inferred from homology"/>
<evidence type="ECO:0000256" key="8">
    <source>
        <dbReference type="ARBA" id="ARBA00023136"/>
    </source>
</evidence>
<evidence type="ECO:0000256" key="6">
    <source>
        <dbReference type="ARBA" id="ARBA00022989"/>
    </source>
</evidence>
<comment type="similarity">
    <text evidence="2">Belongs to the glutamate-gated ion channel (TC 1.A.10.1) family.</text>
</comment>
<evidence type="ECO:0000256" key="2">
    <source>
        <dbReference type="ARBA" id="ARBA00008685"/>
    </source>
</evidence>
<evidence type="ECO:0000256" key="14">
    <source>
        <dbReference type="SAM" id="Phobius"/>
    </source>
</evidence>
<feature type="compositionally biased region" description="Basic and acidic residues" evidence="13">
    <location>
        <begin position="249"/>
        <end position="258"/>
    </location>
</feature>
<dbReference type="GO" id="GO:0016020">
    <property type="term" value="C:membrane"/>
    <property type="evidence" value="ECO:0007669"/>
    <property type="project" value="UniProtKB-SubCell"/>
</dbReference>
<keyword evidence="9" id="KW-0675">Receptor</keyword>
<keyword evidence="6 14" id="KW-1133">Transmembrane helix</keyword>
<dbReference type="InterPro" id="IPR001320">
    <property type="entry name" value="Iontro_rcpt_C"/>
</dbReference>
<feature type="domain" description="Ionotropic glutamate receptor C-terminal" evidence="16">
    <location>
        <begin position="1238"/>
        <end position="1584"/>
    </location>
</feature>
<name>A0A2N9IZU0_FAGSY</name>
<dbReference type="SUPFAM" id="SSF53822">
    <property type="entry name" value="Periplasmic binding protein-like I"/>
    <property type="match status" value="1"/>
</dbReference>
<feature type="signal peptide" evidence="15">
    <location>
        <begin position="1"/>
        <end position="29"/>
    </location>
</feature>
<dbReference type="Pfam" id="PF14392">
    <property type="entry name" value="zf-CCHC_4"/>
    <property type="match status" value="1"/>
</dbReference>
<keyword evidence="8 14" id="KW-0472">Membrane</keyword>
<dbReference type="SMART" id="SM00079">
    <property type="entry name" value="PBPe"/>
    <property type="match status" value="1"/>
</dbReference>
<dbReference type="InterPro" id="IPR028082">
    <property type="entry name" value="Peripla_BP_I"/>
</dbReference>
<evidence type="ECO:0000256" key="3">
    <source>
        <dbReference type="ARBA" id="ARBA00022448"/>
    </source>
</evidence>
<accession>A0A2N9IZU0</accession>
<dbReference type="SUPFAM" id="SSF53850">
    <property type="entry name" value="Periplasmic binding protein-like II"/>
    <property type="match status" value="1"/>
</dbReference>
<evidence type="ECO:0000256" key="15">
    <source>
        <dbReference type="SAM" id="SignalP"/>
    </source>
</evidence>
<keyword evidence="4 14" id="KW-0812">Transmembrane</keyword>
<keyword evidence="5 15" id="KW-0732">Signal</keyword>
<sequence>MPFQQRWFLFPVLIFFLLIVSYGYGAAEANNINVTGVGLIIDVNTRIGKEEKIAIEIAAQNYNTTSKTHKLSLYIKDSTIRVTSAEDVDGGSIVAAKLLTKRVINVELVLHALKPLWRTWMDFKTRDMGKNKVIFIFQDDADIERVQIHELSIKIMKEEACTTIGRTLGVVEQVEGIEDGRVKSDFMRLRVNIDIRQPLCRGRKVGTAGGEVHWVSFKYERLTNFCYWGELERFQRYHAESTFHSRYTHHMEHKDSGGRRGPRGKPLTGTAREPTPSDKEISISPIFGSKIPPMPKLDLPSFTEQLREIDLALQSHASNKQKSTGGRDFNEILTMSEKSGGRDRPIRQILEFQDAVNICKLIDLGFQGAAFTWTNNKDVEAHVQGRLDRALAIATWLECFPTYTVAHVAGTVSDHSTLLVSLKSRQGNQHRKRVVRRFEEKWATVPACEEVIWTAWQQTVTGGSPMFELSQKITRCRLALCDWSCGEFGVHDQQLHHKLETIEALTVDNIMGQHNQQIWAVKDEVNLLLHQDEIYWRQRSREIWLATGDKNTSFFHQKAKQRRGKNTIKGMLDHNGVWCDEERQIGEVAVKALLSSFTAVEVREAMFQMHPSKASDLDGSIQQIWGVQGTANLEKYLGLPAFVGQAVLIKSVAQAIPAYTMSCFKLPKYWCEDINSLIANYWLGQKQNEHKIHWVNWGRLCLAKEDGGVGFRDIHSFNMALLVKQGWRLLTEPNSLFSRTFKAKYFPLCSFLKAKVGSNPSYIWHSILAACKLLVDGIQWKIENASPDKEDGCSNMRSNRKTWRAIWKQKLPNKVKIHLWCACLSVLPTRLSLCRRHILQDSTCQVCHAEPESPTHALWSCPYAGTEEMIREKKVEVIIGMHTWQEAALVADIGGQAHVPVISFAAPAITPPLMTLRWPFLIQMARNGSEQIKCIADIVHAYDWQRVIAIYEDEAYGGDSGKLALLSEYLQNVGSEIEYRLVLPPFSSLSDPEGIVHEELVKLKNKTQSRVFIVLESSLAMVTHLFREAKKMGLVGRESVWIIPESITSLLDSMNKSVIASMEGALGIKTYHSEEGSSGYQDFHAQFRKLFRTEYPEEDNSDPGIFALRAYDSISIVIQAIERMTSNTSSPKRLLHNMLSSNFSGLSGKIHFEGSQLSETPILRMVSVVGKRYKEIGLWKPDIEFSMSPLKEKIEGKNGSGGNVKDTTNTMAGLVIWPGNLKRNLEGWEMPTHAKPLKIGVPSRATFEKFVKVEYGKKENNYTGFCIQIFLKAKGLLPYPLPYKFVAHNGTYTELIHHVYNKDFMLVMWFPIQQKTYDAAIGDFTILAERLQYVDFTVPYGDSGMAMIVPAKSTGSALVFTKPFTWDMWVVTGVILMYTTLIVCFLERQSNPEFSGSWKNQISTALWFTLSSLFFAHRENIHNNFTRLVIVVWLFVVFILTSSYTASLSSMLTVRQLQSNQIEWIKKNNFKVGYHGSSFVRKYLESVLEIKPNNIVRVHSQEQYHEEFESKYIAAAFLELPYEKVFLNKYCKGYTATILNTYKIGGFGFVFQKGSPIVRDFSEAILKLAENGIIRTLEDEWFTPQDECSDNIASSQPESLGLQSFQVLYIVSFATSTICLLLSLILLPISRQQHQDASDGNVTPGEESAWKKAVRFVRHFYIKNRGRAPTLTDTSDVYECSSRWEFSSIFDTPEHVQSSPPVEIEMQ</sequence>
<dbReference type="InterPro" id="IPR015683">
    <property type="entry name" value="Ionotropic_Glu_rcpt"/>
</dbReference>
<evidence type="ECO:0000256" key="9">
    <source>
        <dbReference type="ARBA" id="ARBA00023170"/>
    </source>
</evidence>
<feature type="transmembrane region" description="Helical" evidence="14">
    <location>
        <begin position="1607"/>
        <end position="1629"/>
    </location>
</feature>
<keyword evidence="10" id="KW-0325">Glycoprotein</keyword>
<dbReference type="Pfam" id="PF00060">
    <property type="entry name" value="Lig_chan"/>
    <property type="match status" value="1"/>
</dbReference>
<dbReference type="Pfam" id="PF01094">
    <property type="entry name" value="ANF_receptor"/>
    <property type="match status" value="1"/>
</dbReference>
<dbReference type="PANTHER" id="PTHR18966">
    <property type="entry name" value="IONOTROPIC GLUTAMATE RECEPTOR"/>
    <property type="match status" value="1"/>
</dbReference>
<dbReference type="InterPro" id="IPR026960">
    <property type="entry name" value="RVT-Znf"/>
</dbReference>
<dbReference type="FunFam" id="1.10.287.70:FF:000037">
    <property type="entry name" value="Glutamate receptor"/>
    <property type="match status" value="1"/>
</dbReference>
<evidence type="ECO:0000313" key="17">
    <source>
        <dbReference type="EMBL" id="SPD29875.1"/>
    </source>
</evidence>
<dbReference type="Gene3D" id="1.10.287.70">
    <property type="match status" value="1"/>
</dbReference>
<dbReference type="Gene3D" id="3.40.190.10">
    <property type="entry name" value="Periplasmic binding protein-like II"/>
    <property type="match status" value="2"/>
</dbReference>
<comment type="subcellular location">
    <subcellularLocation>
        <location evidence="1">Membrane</location>
        <topology evidence="1">Multi-pass membrane protein</topology>
    </subcellularLocation>
</comment>
<dbReference type="FunFam" id="3.40.50.2300:FF:000188">
    <property type="entry name" value="Glutamate receptor"/>
    <property type="match status" value="1"/>
</dbReference>
<evidence type="ECO:0000256" key="11">
    <source>
        <dbReference type="ARBA" id="ARBA00023286"/>
    </source>
</evidence>
<evidence type="ECO:0000256" key="13">
    <source>
        <dbReference type="SAM" id="MobiDB-lite"/>
    </source>
</evidence>